<evidence type="ECO:0000313" key="2">
    <source>
        <dbReference type="EMBL" id="MED4129624.1"/>
    </source>
</evidence>
<evidence type="ECO:0000256" key="1">
    <source>
        <dbReference type="SAM" id="SignalP"/>
    </source>
</evidence>
<gene>
    <name evidence="2" type="ORF">P5F74_15930</name>
</gene>
<dbReference type="RefSeq" id="WP_328238261.1">
    <property type="nucleotide sequence ID" value="NZ_JAROAS010000039.1"/>
</dbReference>
<dbReference type="EMBL" id="JAROAS010000039">
    <property type="protein sequence ID" value="MED4129624.1"/>
    <property type="molecule type" value="Genomic_DNA"/>
</dbReference>
<dbReference type="Proteomes" id="UP001341820">
    <property type="component" value="Unassembled WGS sequence"/>
</dbReference>
<proteinExistence type="predicted"/>
<sequence length="174" mass="18273">MKKTLRTLGASTSILTVSLLAFSQVSLGASTITDTNEGTVEGSSYSATSTYLISDQGGNSYAFTPRLTANSFSDEIESYTITPSQTIEATGLDVSIGLPPSASFSLTDDGGIISFESETYDASQGTASRNIERFVVDLSGSAVTSLGFNDTFSFNFGSTSYDYFTSGSIDPINL</sequence>
<evidence type="ECO:0000313" key="3">
    <source>
        <dbReference type="Proteomes" id="UP001341820"/>
    </source>
</evidence>
<feature type="chain" id="PRO_5046905864" evidence="1">
    <location>
        <begin position="29"/>
        <end position="174"/>
    </location>
</feature>
<feature type="signal peptide" evidence="1">
    <location>
        <begin position="1"/>
        <end position="28"/>
    </location>
</feature>
<reference evidence="2 3" key="1">
    <citation type="submission" date="2023-03" db="EMBL/GenBank/DDBJ databases">
        <title>Bacillus Genome Sequencing.</title>
        <authorList>
            <person name="Dunlap C."/>
        </authorList>
    </citation>
    <scope>NUCLEOTIDE SEQUENCE [LARGE SCALE GENOMIC DNA]</scope>
    <source>
        <strain evidence="2 3">B-4107</strain>
    </source>
</reference>
<keyword evidence="3" id="KW-1185">Reference proteome</keyword>
<protein>
    <submittedName>
        <fullName evidence="2">Uncharacterized protein</fullName>
    </submittedName>
</protein>
<comment type="caution">
    <text evidence="2">The sequence shown here is derived from an EMBL/GenBank/DDBJ whole genome shotgun (WGS) entry which is preliminary data.</text>
</comment>
<name>A0ABU6NPI5_9BACI</name>
<organism evidence="2 3">
    <name type="scientific">Shouchella miscanthi</name>
    <dbReference type="NCBI Taxonomy" id="2598861"/>
    <lineage>
        <taxon>Bacteria</taxon>
        <taxon>Bacillati</taxon>
        <taxon>Bacillota</taxon>
        <taxon>Bacilli</taxon>
        <taxon>Bacillales</taxon>
        <taxon>Bacillaceae</taxon>
        <taxon>Shouchella</taxon>
    </lineage>
</organism>
<keyword evidence="1" id="KW-0732">Signal</keyword>
<accession>A0ABU6NPI5</accession>